<keyword evidence="1" id="KW-1133">Transmembrane helix</keyword>
<sequence length="337" mass="35357">MPRLPGLQALRAAAALMVLIGHAMAEAAHYIGPLPGSGLPWTRGVDLFFVISGFVIALSAARVPPDPAGAVDFLRRRALRVVPLYYVFTTLMVAVLLAMPSGVKDTPLDSAQIVHSYLFLPYERPDGRIAPVLSLGWTLNYEVGFYAVVAAALLLRRGLGLVLAVLSALVVAGLAWEPRQPGAVFWTNPIVFEFLFGMALARVWRAGVRLPAPGLAAGGLAAGVVLLVALHETALPRVVAAGGPAALIVAAVTLCRPPPLPGLALGEASYALYLSHRFVLRALTLLLLPVLPAGSGAAVVYTASAVAASVVIALLVHRHLERPLMRALGQPLHGRPA</sequence>
<evidence type="ECO:0000313" key="4">
    <source>
        <dbReference type="Proteomes" id="UP000199356"/>
    </source>
</evidence>
<feature type="transmembrane region" description="Helical" evidence="1">
    <location>
        <begin position="237"/>
        <end position="258"/>
    </location>
</feature>
<evidence type="ECO:0000256" key="1">
    <source>
        <dbReference type="SAM" id="Phobius"/>
    </source>
</evidence>
<dbReference type="PANTHER" id="PTHR23028:SF131">
    <property type="entry name" value="BLR2367 PROTEIN"/>
    <property type="match status" value="1"/>
</dbReference>
<feature type="transmembrane region" description="Helical" evidence="1">
    <location>
        <begin position="213"/>
        <end position="231"/>
    </location>
</feature>
<evidence type="ECO:0000313" key="3">
    <source>
        <dbReference type="EMBL" id="SFO93722.1"/>
    </source>
</evidence>
<name>A0A1I5L973_9RHOB</name>
<dbReference type="InterPro" id="IPR050879">
    <property type="entry name" value="Acyltransferase_3"/>
</dbReference>
<dbReference type="RefSeq" id="WP_093417248.1">
    <property type="nucleotide sequence ID" value="NZ_FOXA01000001.1"/>
</dbReference>
<keyword evidence="1" id="KW-0812">Transmembrane</keyword>
<feature type="transmembrane region" description="Helical" evidence="1">
    <location>
        <begin position="297"/>
        <end position="316"/>
    </location>
</feature>
<proteinExistence type="predicted"/>
<evidence type="ECO:0000259" key="2">
    <source>
        <dbReference type="Pfam" id="PF01757"/>
    </source>
</evidence>
<feature type="domain" description="Acyltransferase 3" evidence="2">
    <location>
        <begin position="6"/>
        <end position="313"/>
    </location>
</feature>
<keyword evidence="3" id="KW-0378">Hydrolase</keyword>
<feature type="transmembrane region" description="Helical" evidence="1">
    <location>
        <begin position="158"/>
        <end position="176"/>
    </location>
</feature>
<keyword evidence="1" id="KW-0472">Membrane</keyword>
<dbReference type="Proteomes" id="UP000199356">
    <property type="component" value="Unassembled WGS sequence"/>
</dbReference>
<dbReference type="GO" id="GO:0016020">
    <property type="term" value="C:membrane"/>
    <property type="evidence" value="ECO:0007669"/>
    <property type="project" value="TreeGrafter"/>
</dbReference>
<reference evidence="3 4" key="1">
    <citation type="submission" date="2016-10" db="EMBL/GenBank/DDBJ databases">
        <authorList>
            <person name="de Groot N.N."/>
        </authorList>
    </citation>
    <scope>NUCLEOTIDE SEQUENCE [LARGE SCALE GENOMIC DNA]</scope>
    <source>
        <strain evidence="3 4">DSM 19547</strain>
    </source>
</reference>
<dbReference type="PANTHER" id="PTHR23028">
    <property type="entry name" value="ACETYLTRANSFERASE"/>
    <property type="match status" value="1"/>
</dbReference>
<dbReference type="InterPro" id="IPR002656">
    <property type="entry name" value="Acyl_transf_3_dom"/>
</dbReference>
<protein>
    <submittedName>
        <fullName evidence="3">Peptidoglycan/LPS O-acetylase OafA/YrhL, contains acyltransferase and SGNH-hydrolase domains</fullName>
    </submittedName>
</protein>
<gene>
    <name evidence="3" type="ORF">SAMN04488047_101527</name>
</gene>
<dbReference type="GO" id="GO:0000271">
    <property type="term" value="P:polysaccharide biosynthetic process"/>
    <property type="evidence" value="ECO:0007669"/>
    <property type="project" value="TreeGrafter"/>
</dbReference>
<dbReference type="EMBL" id="FOXA01000001">
    <property type="protein sequence ID" value="SFO93722.1"/>
    <property type="molecule type" value="Genomic_DNA"/>
</dbReference>
<dbReference type="OrthoDB" id="9796461at2"/>
<keyword evidence="4" id="KW-1185">Reference proteome</keyword>
<feature type="transmembrane region" description="Helical" evidence="1">
    <location>
        <begin position="182"/>
        <end position="201"/>
    </location>
</feature>
<accession>A0A1I5L973</accession>
<dbReference type="STRING" id="441119.SAMN04488047_101527"/>
<organism evidence="3 4">
    <name type="scientific">Tranquillimonas alkanivorans</name>
    <dbReference type="NCBI Taxonomy" id="441119"/>
    <lineage>
        <taxon>Bacteria</taxon>
        <taxon>Pseudomonadati</taxon>
        <taxon>Pseudomonadota</taxon>
        <taxon>Alphaproteobacteria</taxon>
        <taxon>Rhodobacterales</taxon>
        <taxon>Roseobacteraceae</taxon>
        <taxon>Tranquillimonas</taxon>
    </lineage>
</organism>
<keyword evidence="3" id="KW-0012">Acyltransferase</keyword>
<dbReference type="Pfam" id="PF01757">
    <property type="entry name" value="Acyl_transf_3"/>
    <property type="match status" value="1"/>
</dbReference>
<dbReference type="GO" id="GO:0016787">
    <property type="term" value="F:hydrolase activity"/>
    <property type="evidence" value="ECO:0007669"/>
    <property type="project" value="UniProtKB-KW"/>
</dbReference>
<keyword evidence="3" id="KW-0808">Transferase</keyword>
<dbReference type="GO" id="GO:0016747">
    <property type="term" value="F:acyltransferase activity, transferring groups other than amino-acyl groups"/>
    <property type="evidence" value="ECO:0007669"/>
    <property type="project" value="InterPro"/>
</dbReference>
<dbReference type="AlphaFoldDB" id="A0A1I5L973"/>
<feature type="transmembrane region" description="Helical" evidence="1">
    <location>
        <begin position="41"/>
        <end position="61"/>
    </location>
</feature>
<feature type="transmembrane region" description="Helical" evidence="1">
    <location>
        <begin position="82"/>
        <end position="99"/>
    </location>
</feature>